<reference evidence="2" key="1">
    <citation type="journal article" date="2023" name="bioRxiv">
        <title>Scaffold-level genome assemblies of two parasitoid biocontrol wasps reveal the parthenogenesis mechanism and an associated novel virus.</title>
        <authorList>
            <person name="Inwood S."/>
            <person name="Skelly J."/>
            <person name="Guhlin J."/>
            <person name="Harrop T."/>
            <person name="Goldson S."/>
            <person name="Dearden P."/>
        </authorList>
    </citation>
    <scope>NUCLEOTIDE SEQUENCE</scope>
    <source>
        <strain evidence="2">Irish</strain>
        <tissue evidence="2">Whole body</tissue>
    </source>
</reference>
<evidence type="ECO:0000313" key="3">
    <source>
        <dbReference type="Proteomes" id="UP001168990"/>
    </source>
</evidence>
<feature type="compositionally biased region" description="Polar residues" evidence="1">
    <location>
        <begin position="25"/>
        <end position="34"/>
    </location>
</feature>
<evidence type="ECO:0000256" key="1">
    <source>
        <dbReference type="SAM" id="MobiDB-lite"/>
    </source>
</evidence>
<organism evidence="2 3">
    <name type="scientific">Microctonus aethiopoides</name>
    <dbReference type="NCBI Taxonomy" id="144406"/>
    <lineage>
        <taxon>Eukaryota</taxon>
        <taxon>Metazoa</taxon>
        <taxon>Ecdysozoa</taxon>
        <taxon>Arthropoda</taxon>
        <taxon>Hexapoda</taxon>
        <taxon>Insecta</taxon>
        <taxon>Pterygota</taxon>
        <taxon>Neoptera</taxon>
        <taxon>Endopterygota</taxon>
        <taxon>Hymenoptera</taxon>
        <taxon>Apocrita</taxon>
        <taxon>Ichneumonoidea</taxon>
        <taxon>Braconidae</taxon>
        <taxon>Euphorinae</taxon>
        <taxon>Microctonus</taxon>
    </lineage>
</organism>
<gene>
    <name evidence="2" type="ORF">PV328_007630</name>
</gene>
<feature type="compositionally biased region" description="Low complexity" evidence="1">
    <location>
        <begin position="35"/>
        <end position="52"/>
    </location>
</feature>
<evidence type="ECO:0000313" key="2">
    <source>
        <dbReference type="EMBL" id="KAK0160202.1"/>
    </source>
</evidence>
<proteinExistence type="predicted"/>
<dbReference type="EMBL" id="JAQQBS010001423">
    <property type="protein sequence ID" value="KAK0160202.1"/>
    <property type="molecule type" value="Genomic_DNA"/>
</dbReference>
<comment type="caution">
    <text evidence="2">The sequence shown here is derived from an EMBL/GenBank/DDBJ whole genome shotgun (WGS) entry which is preliminary data.</text>
</comment>
<keyword evidence="3" id="KW-1185">Reference proteome</keyword>
<feature type="region of interest" description="Disordered" evidence="1">
    <location>
        <begin position="18"/>
        <end position="99"/>
    </location>
</feature>
<sequence>MRSDQIALASKENSIKFIMADPSKVTPTEDANQETPRPSSPSTRPIPQIQITSNNNNSTDEERDTAIIQESSEQIALPPASTSRARSPSPPNQTNTTEY</sequence>
<feature type="compositionally biased region" description="Low complexity" evidence="1">
    <location>
        <begin position="78"/>
        <end position="87"/>
    </location>
</feature>
<protein>
    <submittedName>
        <fullName evidence="2">Uncharacterized protein</fullName>
    </submittedName>
</protein>
<name>A0AA39EYV5_9HYME</name>
<dbReference type="Proteomes" id="UP001168990">
    <property type="component" value="Unassembled WGS sequence"/>
</dbReference>
<reference evidence="2" key="2">
    <citation type="submission" date="2023-03" db="EMBL/GenBank/DDBJ databases">
        <authorList>
            <person name="Inwood S.N."/>
            <person name="Skelly J.G."/>
            <person name="Guhlin J."/>
            <person name="Harrop T.W.R."/>
            <person name="Goldson S.G."/>
            <person name="Dearden P.K."/>
        </authorList>
    </citation>
    <scope>NUCLEOTIDE SEQUENCE</scope>
    <source>
        <strain evidence="2">Irish</strain>
        <tissue evidence="2">Whole body</tissue>
    </source>
</reference>
<accession>A0AA39EYV5</accession>
<dbReference type="AlphaFoldDB" id="A0AA39EYV5"/>